<reference evidence="1" key="1">
    <citation type="submission" date="2021-01" db="EMBL/GenBank/DDBJ databases">
        <authorList>
            <consortium name="Aspergillus puulaauensis MK2 genome sequencing consortium"/>
            <person name="Kazuki M."/>
            <person name="Futagami T."/>
        </authorList>
    </citation>
    <scope>NUCLEOTIDE SEQUENCE</scope>
    <source>
        <strain evidence="1">MK2</strain>
    </source>
</reference>
<sequence>MPASLGSLINHNRRLEVVDTGKHLENNPATDQICEWAEIGIYNGQLPAYFLPTTLLSGLQSRHHTHQFVLQLLDCYAKSKRPSTYIMISSLFNAAALPEAWSPRL</sequence>
<keyword evidence="2" id="KW-1185">Reference proteome</keyword>
<accession>A0A7R8ATT6</accession>
<evidence type="ECO:0000313" key="1">
    <source>
        <dbReference type="EMBL" id="BCS29125.1"/>
    </source>
</evidence>
<name>A0A7R8ATT6_9EURO</name>
<organism evidence="1 2">
    <name type="scientific">Aspergillus puulaauensis</name>
    <dbReference type="NCBI Taxonomy" id="1220207"/>
    <lineage>
        <taxon>Eukaryota</taxon>
        <taxon>Fungi</taxon>
        <taxon>Dikarya</taxon>
        <taxon>Ascomycota</taxon>
        <taxon>Pezizomycotina</taxon>
        <taxon>Eurotiomycetes</taxon>
        <taxon>Eurotiomycetidae</taxon>
        <taxon>Eurotiales</taxon>
        <taxon>Aspergillaceae</taxon>
        <taxon>Aspergillus</taxon>
    </lineage>
</organism>
<dbReference type="AlphaFoldDB" id="A0A7R8ATT6"/>
<evidence type="ECO:0000313" key="2">
    <source>
        <dbReference type="Proteomes" id="UP000654913"/>
    </source>
</evidence>
<dbReference type="Proteomes" id="UP000654913">
    <property type="component" value="Chromosome 7"/>
</dbReference>
<dbReference type="RefSeq" id="XP_041561311.1">
    <property type="nucleotide sequence ID" value="XM_041695596.1"/>
</dbReference>
<gene>
    <name evidence="1" type="ORF">APUU_70695S</name>
</gene>
<dbReference type="EMBL" id="AP024449">
    <property type="protein sequence ID" value="BCS29125.1"/>
    <property type="molecule type" value="Genomic_DNA"/>
</dbReference>
<proteinExistence type="predicted"/>
<protein>
    <submittedName>
        <fullName evidence="1">Uncharacterized protein</fullName>
    </submittedName>
</protein>
<dbReference type="KEGG" id="apuu:APUU_70695S"/>
<dbReference type="GeneID" id="64979122"/>
<reference evidence="1" key="2">
    <citation type="submission" date="2021-02" db="EMBL/GenBank/DDBJ databases">
        <title>Aspergillus puulaauensis MK2 genome sequence.</title>
        <authorList>
            <person name="Futagami T."/>
            <person name="Mori K."/>
            <person name="Kadooka C."/>
            <person name="Tanaka T."/>
        </authorList>
    </citation>
    <scope>NUCLEOTIDE SEQUENCE</scope>
    <source>
        <strain evidence="1">MK2</strain>
    </source>
</reference>